<reference evidence="2" key="1">
    <citation type="submission" date="2013-07" db="EMBL/GenBank/DDBJ databases">
        <title>The Genome Sequence of Cryptococcus pinus CBS10737.</title>
        <authorList>
            <consortium name="The Broad Institute Genome Sequencing Platform"/>
            <person name="Cuomo C."/>
            <person name="Litvintseva A."/>
            <person name="Chen Y."/>
            <person name="Heitman J."/>
            <person name="Sun S."/>
            <person name="Springer D."/>
            <person name="Dromer F."/>
            <person name="Young S.K."/>
            <person name="Zeng Q."/>
            <person name="Gargeya S."/>
            <person name="Fitzgerald M."/>
            <person name="Abouelleil A."/>
            <person name="Alvarado L."/>
            <person name="Berlin A.M."/>
            <person name="Chapman S.B."/>
            <person name="Dewar J."/>
            <person name="Goldberg J."/>
            <person name="Griggs A."/>
            <person name="Gujja S."/>
            <person name="Hansen M."/>
            <person name="Howarth C."/>
            <person name="Imamovic A."/>
            <person name="Larimer J."/>
            <person name="McCowan C."/>
            <person name="Murphy C."/>
            <person name="Pearson M."/>
            <person name="Priest M."/>
            <person name="Roberts A."/>
            <person name="Saif S."/>
            <person name="Shea T."/>
            <person name="Sykes S."/>
            <person name="Wortman J."/>
            <person name="Nusbaum C."/>
            <person name="Birren B."/>
        </authorList>
    </citation>
    <scope>NUCLEOTIDE SEQUENCE [LARGE SCALE GENOMIC DNA]</scope>
    <source>
        <strain evidence="2">CBS 10737</strain>
    </source>
</reference>
<feature type="domain" description="FAD dependent oxidoreductase" evidence="1">
    <location>
        <begin position="48"/>
        <end position="434"/>
    </location>
</feature>
<dbReference type="EMBL" id="CP144519">
    <property type="protein sequence ID" value="WWC66632.1"/>
    <property type="molecule type" value="Genomic_DNA"/>
</dbReference>
<dbReference type="GO" id="GO:0005737">
    <property type="term" value="C:cytoplasm"/>
    <property type="evidence" value="ECO:0007669"/>
    <property type="project" value="TreeGrafter"/>
</dbReference>
<accession>A0A1B9ID75</accession>
<dbReference type="Pfam" id="PF01266">
    <property type="entry name" value="DAO"/>
    <property type="match status" value="1"/>
</dbReference>
<sequence length="481" mass="51856">MPIAINNTPPAHPHLPIPLGGLSVWQHSTRDHPLLNAGRDDPLPSEADVVIIGSGLCGAVTAHSLLNDPSRPGSVVVLEAREICSGASGRNAGHCRPDESRGFPAFSALHGAEEAKRILKSERVTFEKVNEFIEKTKIDCEWTPRDTYDVSLSEDFKQYASNALKDLLEAGGQPEVEELSKDQAIKETRIGIAHGAVKWWAATVNPAKLTLGIHQLNQSLGGYSLFAYAPAHAVTQAEDGESWVVQTPRGKVKAKKVVYATNAYSDALLEELDGLIVPTRAQAIKLSPAPAGPEQFPRIEGSYSLRFLPQHFYSVCSRPDSSITLGTSRKWHGMSPATAASIQNTVDDSSYSTEVTDNAVDQFSKLFPEGGWSADGIQEGKAKGYEYSWTGIIGMTPDSVPFVGSVPGKPGQYIGAGYNGHGMARIFICAPALAKHILTGEWDDVMPSSFRITEERLNKLRKGLDKGKLSHNGGLPSKLAV</sequence>
<reference evidence="3" key="4">
    <citation type="submission" date="2024-02" db="EMBL/GenBank/DDBJ databases">
        <title>Comparative genomics of Cryptococcus and Kwoniella reveals pathogenesis evolution and contrasting modes of karyotype evolution via chromosome fusion or intercentromeric recombination.</title>
        <authorList>
            <person name="Coelho M.A."/>
            <person name="David-Palma M."/>
            <person name="Shea T."/>
            <person name="Bowers K."/>
            <person name="McGinley-Smith S."/>
            <person name="Mohammad A.W."/>
            <person name="Gnirke A."/>
            <person name="Yurkov A.M."/>
            <person name="Nowrousian M."/>
            <person name="Sun S."/>
            <person name="Cuomo C.A."/>
            <person name="Heitman J."/>
        </authorList>
    </citation>
    <scope>NUCLEOTIDE SEQUENCE</scope>
    <source>
        <strain evidence="3">CBS 10737</strain>
    </source>
</reference>
<dbReference type="AlphaFoldDB" id="A0A1B9ID75"/>
<protein>
    <recommendedName>
        <fullName evidence="1">FAD dependent oxidoreductase domain-containing protein</fullName>
    </recommendedName>
</protein>
<dbReference type="GeneID" id="30169160"/>
<dbReference type="InterPro" id="IPR036188">
    <property type="entry name" value="FAD/NAD-bd_sf"/>
</dbReference>
<dbReference type="RefSeq" id="XP_019014705.1">
    <property type="nucleotide sequence ID" value="XM_019152567.1"/>
</dbReference>
<gene>
    <name evidence="2" type="ORF">I206_00791</name>
    <name evidence="3" type="ORF">I206_100535</name>
</gene>
<evidence type="ECO:0000313" key="2">
    <source>
        <dbReference type="EMBL" id="OCF53486.1"/>
    </source>
</evidence>
<dbReference type="STRING" id="1296096.A0A1B9ID75"/>
<dbReference type="Gene3D" id="3.30.9.10">
    <property type="entry name" value="D-Amino Acid Oxidase, subunit A, domain 2"/>
    <property type="match status" value="1"/>
</dbReference>
<evidence type="ECO:0000259" key="1">
    <source>
        <dbReference type="Pfam" id="PF01266"/>
    </source>
</evidence>
<reference evidence="2" key="3">
    <citation type="submission" date="2016-07" db="EMBL/GenBank/DDBJ databases">
        <title>Evolution of pathogenesis and genome organization in the Tremellales.</title>
        <authorList>
            <person name="Cuomo C."/>
            <person name="Litvintseva A."/>
            <person name="Heitman J."/>
            <person name="Chen Y."/>
            <person name="Sun S."/>
            <person name="Springer D."/>
            <person name="Dromer F."/>
            <person name="Young S."/>
            <person name="Zeng Q."/>
            <person name="Chapman S."/>
            <person name="Gujja S."/>
            <person name="Saif S."/>
            <person name="Birren B."/>
        </authorList>
    </citation>
    <scope>NUCLEOTIDE SEQUENCE</scope>
    <source>
        <strain evidence="2">CBS 10737</strain>
    </source>
</reference>
<dbReference type="Gene3D" id="3.50.50.60">
    <property type="entry name" value="FAD/NAD(P)-binding domain"/>
    <property type="match status" value="1"/>
</dbReference>
<dbReference type="Proteomes" id="UP000094020">
    <property type="component" value="Chromosome 1"/>
</dbReference>
<dbReference type="KEGG" id="kpin:30169160"/>
<dbReference type="OrthoDB" id="429143at2759"/>
<dbReference type="InterPro" id="IPR006076">
    <property type="entry name" value="FAD-dep_OxRdtase"/>
</dbReference>
<name>A0A1B9ID75_9TREE</name>
<dbReference type="PANTHER" id="PTHR13847:SF260">
    <property type="entry name" value="FAD DEPENDENT OXIDOREDUCTASE DOMAIN-CONTAINING PROTEIN"/>
    <property type="match status" value="1"/>
</dbReference>
<organism evidence="2">
    <name type="scientific">Kwoniella pini CBS 10737</name>
    <dbReference type="NCBI Taxonomy" id="1296096"/>
    <lineage>
        <taxon>Eukaryota</taxon>
        <taxon>Fungi</taxon>
        <taxon>Dikarya</taxon>
        <taxon>Basidiomycota</taxon>
        <taxon>Agaricomycotina</taxon>
        <taxon>Tremellomycetes</taxon>
        <taxon>Tremellales</taxon>
        <taxon>Cryptococcaceae</taxon>
        <taxon>Kwoniella</taxon>
    </lineage>
</organism>
<dbReference type="PANTHER" id="PTHR13847">
    <property type="entry name" value="SARCOSINE DEHYDROGENASE-RELATED"/>
    <property type="match status" value="1"/>
</dbReference>
<dbReference type="SUPFAM" id="SSF51905">
    <property type="entry name" value="FAD/NAD(P)-binding domain"/>
    <property type="match status" value="1"/>
</dbReference>
<reference evidence="3" key="2">
    <citation type="submission" date="2013-07" db="EMBL/GenBank/DDBJ databases">
        <authorList>
            <consortium name="The Broad Institute Genome Sequencing Platform"/>
            <person name="Cuomo C."/>
            <person name="Litvintseva A."/>
            <person name="Chen Y."/>
            <person name="Heitman J."/>
            <person name="Sun S."/>
            <person name="Springer D."/>
            <person name="Dromer F."/>
            <person name="Young S.K."/>
            <person name="Zeng Q."/>
            <person name="Gargeya S."/>
            <person name="Fitzgerald M."/>
            <person name="Abouelleil A."/>
            <person name="Alvarado L."/>
            <person name="Berlin A.M."/>
            <person name="Chapman S.B."/>
            <person name="Dewar J."/>
            <person name="Goldberg J."/>
            <person name="Griggs A."/>
            <person name="Gujja S."/>
            <person name="Hansen M."/>
            <person name="Howarth C."/>
            <person name="Imamovic A."/>
            <person name="Larimer J."/>
            <person name="McCowan C."/>
            <person name="Murphy C."/>
            <person name="Pearson M."/>
            <person name="Priest M."/>
            <person name="Roberts A."/>
            <person name="Saif S."/>
            <person name="Shea T."/>
            <person name="Sykes S."/>
            <person name="Wortman J."/>
            <person name="Nusbaum C."/>
            <person name="Birren B."/>
        </authorList>
    </citation>
    <scope>NUCLEOTIDE SEQUENCE</scope>
    <source>
        <strain evidence="3">CBS 10737</strain>
    </source>
</reference>
<proteinExistence type="predicted"/>
<evidence type="ECO:0000313" key="3">
    <source>
        <dbReference type="EMBL" id="WWC66632.1"/>
    </source>
</evidence>
<dbReference type="EMBL" id="KI894007">
    <property type="protein sequence ID" value="OCF53486.1"/>
    <property type="molecule type" value="Genomic_DNA"/>
</dbReference>
<keyword evidence="4" id="KW-1185">Reference proteome</keyword>
<evidence type="ECO:0000313" key="4">
    <source>
        <dbReference type="Proteomes" id="UP000094020"/>
    </source>
</evidence>